<feature type="region of interest" description="Disordered" evidence="1">
    <location>
        <begin position="1613"/>
        <end position="1632"/>
    </location>
</feature>
<feature type="compositionally biased region" description="Basic and acidic residues" evidence="1">
    <location>
        <begin position="1546"/>
        <end position="1561"/>
    </location>
</feature>
<feature type="compositionally biased region" description="Low complexity" evidence="1">
    <location>
        <begin position="1659"/>
        <end position="1671"/>
    </location>
</feature>
<evidence type="ECO:0000313" key="4">
    <source>
        <dbReference type="Proteomes" id="UP000006038"/>
    </source>
</evidence>
<feature type="compositionally biased region" description="Low complexity" evidence="1">
    <location>
        <begin position="915"/>
        <end position="924"/>
    </location>
</feature>
<reference evidence="3" key="1">
    <citation type="journal article" date="2013" name="Nat. Commun.">
        <title>Whole-genome sequencing of Oryza brachyantha reveals mechanisms underlying Oryza genome evolution.</title>
        <authorList>
            <person name="Chen J."/>
            <person name="Huang Q."/>
            <person name="Gao D."/>
            <person name="Wang J."/>
            <person name="Lang Y."/>
            <person name="Liu T."/>
            <person name="Li B."/>
            <person name="Bai Z."/>
            <person name="Luis Goicoechea J."/>
            <person name="Liang C."/>
            <person name="Chen C."/>
            <person name="Zhang W."/>
            <person name="Sun S."/>
            <person name="Liao Y."/>
            <person name="Zhang X."/>
            <person name="Yang L."/>
            <person name="Song C."/>
            <person name="Wang M."/>
            <person name="Shi J."/>
            <person name="Liu G."/>
            <person name="Liu J."/>
            <person name="Zhou H."/>
            <person name="Zhou W."/>
            <person name="Yu Q."/>
            <person name="An N."/>
            <person name="Chen Y."/>
            <person name="Cai Q."/>
            <person name="Wang B."/>
            <person name="Liu B."/>
            <person name="Min J."/>
            <person name="Huang Y."/>
            <person name="Wu H."/>
            <person name="Li Z."/>
            <person name="Zhang Y."/>
            <person name="Yin Y."/>
            <person name="Song W."/>
            <person name="Jiang J."/>
            <person name="Jackson S.A."/>
            <person name="Wing R.A."/>
            <person name="Wang J."/>
            <person name="Chen M."/>
        </authorList>
    </citation>
    <scope>NUCLEOTIDE SEQUENCE [LARGE SCALE GENOMIC DNA]</scope>
    <source>
        <strain evidence="3">cv. IRGC 101232</strain>
    </source>
</reference>
<dbReference type="HOGENOM" id="CLU_240604_0_0_1"/>
<feature type="compositionally biased region" description="Basic and acidic residues" evidence="1">
    <location>
        <begin position="21"/>
        <end position="32"/>
    </location>
</feature>
<feature type="compositionally biased region" description="Basic and acidic residues" evidence="1">
    <location>
        <begin position="39"/>
        <end position="48"/>
    </location>
</feature>
<feature type="region of interest" description="Disordered" evidence="1">
    <location>
        <begin position="1543"/>
        <end position="1598"/>
    </location>
</feature>
<feature type="compositionally biased region" description="Basic and acidic residues" evidence="1">
    <location>
        <begin position="1582"/>
        <end position="1598"/>
    </location>
</feature>
<protein>
    <recommendedName>
        <fullName evidence="2">DCD domain-containing protein</fullName>
    </recommendedName>
</protein>
<keyword evidence="4" id="KW-1185">Reference proteome</keyword>
<dbReference type="Proteomes" id="UP000006038">
    <property type="component" value="Chromosome 6"/>
</dbReference>
<feature type="domain" description="DCD" evidence="2">
    <location>
        <begin position="639"/>
        <end position="769"/>
    </location>
</feature>
<dbReference type="EnsemblPlants" id="OB06G14520.1">
    <property type="protein sequence ID" value="OB06G14520.1"/>
    <property type="gene ID" value="OB06G14520"/>
</dbReference>
<evidence type="ECO:0000313" key="3">
    <source>
        <dbReference type="EnsemblPlants" id="OB06G14520.1"/>
    </source>
</evidence>
<feature type="region of interest" description="Disordered" evidence="1">
    <location>
        <begin position="909"/>
        <end position="930"/>
    </location>
</feature>
<name>J3MBQ8_ORYBR</name>
<dbReference type="PANTHER" id="PTHR46444">
    <property type="entry name" value="DCD (DEVELOPMENT AND CELL DEATH) DOMAIN PROTEIN-RELATED"/>
    <property type="match status" value="1"/>
</dbReference>
<reference evidence="3" key="2">
    <citation type="submission" date="2013-04" db="UniProtKB">
        <authorList>
            <consortium name="EnsemblPlants"/>
        </authorList>
    </citation>
    <scope>IDENTIFICATION</scope>
</reference>
<feature type="compositionally biased region" description="Polar residues" evidence="1">
    <location>
        <begin position="1686"/>
        <end position="1696"/>
    </location>
</feature>
<feature type="compositionally biased region" description="Basic and acidic residues" evidence="1">
    <location>
        <begin position="83"/>
        <end position="101"/>
    </location>
</feature>
<organism evidence="3">
    <name type="scientific">Oryza brachyantha</name>
    <name type="common">malo sina</name>
    <dbReference type="NCBI Taxonomy" id="4533"/>
    <lineage>
        <taxon>Eukaryota</taxon>
        <taxon>Viridiplantae</taxon>
        <taxon>Streptophyta</taxon>
        <taxon>Embryophyta</taxon>
        <taxon>Tracheophyta</taxon>
        <taxon>Spermatophyta</taxon>
        <taxon>Magnoliopsida</taxon>
        <taxon>Liliopsida</taxon>
        <taxon>Poales</taxon>
        <taxon>Poaceae</taxon>
        <taxon>BOP clade</taxon>
        <taxon>Oryzoideae</taxon>
        <taxon>Oryzeae</taxon>
        <taxon>Oryzinae</taxon>
        <taxon>Oryza</taxon>
    </lineage>
</organism>
<dbReference type="SMART" id="SM00767">
    <property type="entry name" value="DCD"/>
    <property type="match status" value="2"/>
</dbReference>
<dbReference type="PROSITE" id="PS51222">
    <property type="entry name" value="DCD"/>
    <property type="match status" value="2"/>
</dbReference>
<dbReference type="Gramene" id="OB06G14520.1">
    <property type="protein sequence ID" value="OB06G14520.1"/>
    <property type="gene ID" value="OB06G14520"/>
</dbReference>
<proteinExistence type="predicted"/>
<feature type="region of interest" description="Disordered" evidence="1">
    <location>
        <begin position="1"/>
        <end position="125"/>
    </location>
</feature>
<dbReference type="eggNOG" id="ENOG502S2G0">
    <property type="taxonomic scope" value="Eukaryota"/>
</dbReference>
<evidence type="ECO:0000256" key="1">
    <source>
        <dbReference type="SAM" id="MobiDB-lite"/>
    </source>
</evidence>
<accession>J3MBQ8</accession>
<evidence type="ECO:0000259" key="2">
    <source>
        <dbReference type="PROSITE" id="PS51222"/>
    </source>
</evidence>
<feature type="region of interest" description="Disordered" evidence="1">
    <location>
        <begin position="800"/>
        <end position="823"/>
    </location>
</feature>
<dbReference type="Pfam" id="PF10539">
    <property type="entry name" value="Dev_Cell_Death"/>
    <property type="match status" value="2"/>
</dbReference>
<dbReference type="PANTHER" id="PTHR46444:SF9">
    <property type="entry name" value="DCD (DEVELOPMENT AND CELL DEATH) DOMAIN PROTEIN"/>
    <property type="match status" value="1"/>
</dbReference>
<dbReference type="OMA" id="CTKEHSR"/>
<feature type="compositionally biased region" description="Low complexity" evidence="1">
    <location>
        <begin position="802"/>
        <end position="814"/>
    </location>
</feature>
<dbReference type="InterPro" id="IPR013989">
    <property type="entry name" value="Dev_and_cell_death_domain"/>
</dbReference>
<feature type="compositionally biased region" description="Acidic residues" evidence="1">
    <location>
        <begin position="64"/>
        <end position="82"/>
    </location>
</feature>
<feature type="domain" description="DCD" evidence="2">
    <location>
        <begin position="160"/>
        <end position="290"/>
    </location>
</feature>
<feature type="region of interest" description="Disordered" evidence="1">
    <location>
        <begin position="1639"/>
        <end position="1710"/>
    </location>
</feature>
<sequence length="1710" mass="190624">MLPLLLLEGKNHTAQGSGFRTRADSKNARAEETGMAAEAEAKEGRWEAEPEVMEVEMGVGGAMEDGEIEGGVDQEEEEEEDKAEGNGDGRMAEEDGVGDRKVWRKRKNKQQQQEQQPRTPIVAESRASWRGKVGKGIGRGFHHRPWILQQYMLNRFNRPGVYGGAIIICNHMLKREFFQKKLFGLPGYATSFIKKIRAGMLLFVFEHEERKLYGVFEANSDGSLNNLTNPFTSLRKPRPAQVHFRRVWFCKPLVEIEFSSAIKGNCLQPQMSFFGISYQQVLNLVDLFASKRIGLQPYQKPKSRVIWDYKISLAHPGREFSPHTRNMTSSRSPPIFCKNRFSFPHSCFMQTKQNAKHGACKYESPLYVPLKSVIFKAPDVKGESLEPNADYIPLELDDCKSDSDADLSDGLETIGFYSTLEGCISLENQDLKPFNGNFIGDGGHNSHVLIPGLNSECGTGRNSVLSHIMKERQSILQARGGKRCKRKAILEFDEHSSPRRCTMKKVSFSFSGEEISVTSEKSLHRPEFMELDSRREASTEEGKPEVGCLVQKTWSKGEDVSAKVKLMSLSLPEGIADHVHSCSSNSRSLVTQTGGTVKLVSCEYDLPCFMQDKLLMYRSGNGRILMNFWMGKAQSKEGLTYDGAIFLCNRLTRKECFEKKLFGLSAHCADFIQTVKVGATLFLYDVDQHKLHGVFEATSDGSMNIIPDAFVSSGKSYPCQIRFKRIWFCKPLMESEYHDAMQTKFMPKNKFRNGLSHQQVLKLLHLFSSRNRLQPRQNQNLQDDLPRESEMSSLVNLTDIQSSSNSSSHGSFKSPCQTCSSSTHGERAATLSHKLSDLMPLIHRGLKPDTVGVVKSKDSSKFSLHIGTNTDIVTVPVRQEAMDDKSSDDYIPLPQEENALESIDDLSDLHEDESYSSGSQGTSDSQEHSTFHQAYARKEDGCYPPVVNSKLHADHEERTSVFSRLMGKSKNFGPRKKFKAKAFPSMNAVSFSHLPQRKKQWRKQHSKPFPCDRDGILGTNQDNKMSRNPALDYSFVWDDSKSTNSFGGKPSKILTGLGPSLCEHGNKWDICTKEHSRCSEFKRLVIPEAIRKLIMPCDKEMNVPPVFPDDNEVNTEQEVNDSSLDLKWHVKDDQDFGDDSENVEATRKKRRVADAFFSQEEYRSDTALVPKGTKYTDMLAISDENCKDKSVCLSSRDTCAEMARAYMQTNVVLQDEQQGNIQDHCEEAAVNLKTCLNVETKSQVACVNLETRRPFQDTQNQSVGSCHGVINGDKILPLENSETMDVLPNHDEDCLSKSTFVGNDKHFASNHLEAKLPLQEKQSPSVQSFCEVLHSDDMLIQEEPDDMLSKIDADGGKQKRVSFDEAYSNVKACSLETHVSLQETHQMASDRCEIVNVDQVLALENSVTLVIPSKCDGECGMNSLSLDENGGYVTSYTVPLGKGRHEGIQSCDEPVTCNTMSSPENSMALHTVESIHDENGNKGKSSATCRSLGSDYMEEAHQLVTNCCEVSAAVPESSGTLINFAKFYGDSVNKNNLLDETSENVSTDHQETSMLPRDEQNHSSGDISSALEYSGSGTMDRNTGDGDSEHKKFDQKDGETIYPVTGVLLQAEQHQKLQGKPESSSHENSNSDSFAVLAEDSRSKSGLSADRMATDLETNSESRTSFFNSSSCECGENLSASASSSENAQQKLNGSAVSAEVARLQHDPGE</sequence>